<protein>
    <submittedName>
        <fullName evidence="5">Putative intracellular protease/amidase</fullName>
    </submittedName>
</protein>
<dbReference type="Proteomes" id="UP000291097">
    <property type="component" value="Unassembled WGS sequence"/>
</dbReference>
<dbReference type="InterPro" id="IPR050325">
    <property type="entry name" value="Prot/Nucl_acid_deglycase"/>
</dbReference>
<keyword evidence="1" id="KW-0346">Stress response</keyword>
<sequence>MPSALFIISEEGYWGEECANPLDELRNKDFDIDIATPSGSKPVIDETSLNPDNAFVTEEAAELAQDLHEGYEGIQNPEPIASVDSTNYDVVVFPGGHGTMWDINTDSHARALLRDAVEGDDGKALVVCHAAGLMAFTRTSDGDYLVADRDVTGFPNAWEEDLVDENDRLPDGRKLPYWVEDEVRAAGANWDADPDAEENVIVDGDLITARGPLSSSAAADTLLSELGDGTSIDN</sequence>
<dbReference type="SUPFAM" id="SSF52317">
    <property type="entry name" value="Class I glutamine amidotransferase-like"/>
    <property type="match status" value="1"/>
</dbReference>
<gene>
    <name evidence="5" type="ORF">BDK88_3594</name>
</gene>
<evidence type="ECO:0000259" key="4">
    <source>
        <dbReference type="Pfam" id="PF01965"/>
    </source>
</evidence>
<name>A0A482Y9L5_9EURY</name>
<reference evidence="5 6" key="1">
    <citation type="submission" date="2019-02" db="EMBL/GenBank/DDBJ databases">
        <title>Genomic Encyclopedia of Archaeal and Bacterial Type Strains, Phase II (KMG-II): from individual species to whole genera.</title>
        <authorList>
            <person name="Goeker M."/>
        </authorList>
    </citation>
    <scope>NUCLEOTIDE SEQUENCE [LARGE SCALE GENOMIC DNA]</scope>
    <source>
        <strain evidence="5 6">DSM 18328</strain>
    </source>
</reference>
<keyword evidence="5" id="KW-0378">Hydrolase</keyword>
<dbReference type="InterPro" id="IPR029062">
    <property type="entry name" value="Class_I_gatase-like"/>
</dbReference>
<dbReference type="GO" id="GO:0006508">
    <property type="term" value="P:proteolysis"/>
    <property type="evidence" value="ECO:0007669"/>
    <property type="project" value="UniProtKB-KW"/>
</dbReference>
<dbReference type="GO" id="GO:0019172">
    <property type="term" value="F:glyoxalase III activity"/>
    <property type="evidence" value="ECO:0007669"/>
    <property type="project" value="TreeGrafter"/>
</dbReference>
<keyword evidence="5" id="KW-0645">Protease</keyword>
<dbReference type="GO" id="GO:0008233">
    <property type="term" value="F:peptidase activity"/>
    <property type="evidence" value="ECO:0007669"/>
    <property type="project" value="UniProtKB-KW"/>
</dbReference>
<dbReference type="CDD" id="cd03141">
    <property type="entry name" value="GATase1_Hsp31_like"/>
    <property type="match status" value="1"/>
</dbReference>
<dbReference type="PANTHER" id="PTHR48094">
    <property type="entry name" value="PROTEIN/NUCLEIC ACID DEGLYCASE DJ-1-RELATED"/>
    <property type="match status" value="1"/>
</dbReference>
<dbReference type="RefSeq" id="WP_130501469.1">
    <property type="nucleotide sequence ID" value="NZ_SHMP01000007.1"/>
</dbReference>
<evidence type="ECO:0000313" key="5">
    <source>
        <dbReference type="EMBL" id="RZV06577.1"/>
    </source>
</evidence>
<comment type="similarity">
    <text evidence="3">Belongs to the peptidase C56 family. HSP31-like subfamily.</text>
</comment>
<feature type="domain" description="DJ-1/PfpI" evidence="4">
    <location>
        <begin position="4"/>
        <end position="222"/>
    </location>
</feature>
<dbReference type="AlphaFoldDB" id="A0A482Y9L5"/>
<dbReference type="EMBL" id="SHMP01000007">
    <property type="protein sequence ID" value="RZV06577.1"/>
    <property type="molecule type" value="Genomic_DNA"/>
</dbReference>
<evidence type="ECO:0000313" key="6">
    <source>
        <dbReference type="Proteomes" id="UP000291097"/>
    </source>
</evidence>
<organism evidence="5 6">
    <name type="scientific">Natrinema hispanicum</name>
    <dbReference type="NCBI Taxonomy" id="392421"/>
    <lineage>
        <taxon>Archaea</taxon>
        <taxon>Methanobacteriati</taxon>
        <taxon>Methanobacteriota</taxon>
        <taxon>Stenosarchaea group</taxon>
        <taxon>Halobacteria</taxon>
        <taxon>Halobacteriales</taxon>
        <taxon>Natrialbaceae</taxon>
        <taxon>Natrinema</taxon>
    </lineage>
</organism>
<dbReference type="InterPro" id="IPR002818">
    <property type="entry name" value="DJ-1/PfpI"/>
</dbReference>
<dbReference type="GO" id="GO:0019243">
    <property type="term" value="P:methylglyoxal catabolic process to D-lactate via S-lactoyl-glutathione"/>
    <property type="evidence" value="ECO:0007669"/>
    <property type="project" value="TreeGrafter"/>
</dbReference>
<dbReference type="PANTHER" id="PTHR48094:SF11">
    <property type="entry name" value="GLUTATHIONE-INDEPENDENT GLYOXALASE HSP31-RELATED"/>
    <property type="match status" value="1"/>
</dbReference>
<evidence type="ECO:0000256" key="3">
    <source>
        <dbReference type="ARBA" id="ARBA00038493"/>
    </source>
</evidence>
<keyword evidence="2" id="KW-0456">Lyase</keyword>
<comment type="caution">
    <text evidence="5">The sequence shown here is derived from an EMBL/GenBank/DDBJ whole genome shotgun (WGS) entry which is preliminary data.</text>
</comment>
<dbReference type="OrthoDB" id="181428at2157"/>
<proteinExistence type="inferred from homology"/>
<dbReference type="GO" id="GO:0005737">
    <property type="term" value="C:cytoplasm"/>
    <property type="evidence" value="ECO:0007669"/>
    <property type="project" value="TreeGrafter"/>
</dbReference>
<evidence type="ECO:0000256" key="1">
    <source>
        <dbReference type="ARBA" id="ARBA00023016"/>
    </source>
</evidence>
<dbReference type="Pfam" id="PF01965">
    <property type="entry name" value="DJ-1_PfpI"/>
    <property type="match status" value="1"/>
</dbReference>
<evidence type="ECO:0000256" key="2">
    <source>
        <dbReference type="ARBA" id="ARBA00023239"/>
    </source>
</evidence>
<dbReference type="Gene3D" id="3.40.50.880">
    <property type="match status" value="1"/>
</dbReference>
<accession>A0A482Y9L5</accession>